<comment type="caution">
    <text evidence="1">The sequence shown here is derived from an EMBL/GenBank/DDBJ whole genome shotgun (WGS) entry which is preliminary data.</text>
</comment>
<dbReference type="AlphaFoldDB" id="A0A1F7S3U9"/>
<reference evidence="1 2" key="1">
    <citation type="journal article" date="2016" name="Nat. Commun.">
        <title>Thousands of microbial genomes shed light on interconnected biogeochemical processes in an aquifer system.</title>
        <authorList>
            <person name="Anantharaman K."/>
            <person name="Brown C.T."/>
            <person name="Hug L.A."/>
            <person name="Sharon I."/>
            <person name="Castelle C.J."/>
            <person name="Probst A.J."/>
            <person name="Thomas B.C."/>
            <person name="Singh A."/>
            <person name="Wilkins M.J."/>
            <person name="Karaoz U."/>
            <person name="Brodie E.L."/>
            <person name="Williams K.H."/>
            <person name="Hubbard S.S."/>
            <person name="Banfield J.F."/>
        </authorList>
    </citation>
    <scope>NUCLEOTIDE SEQUENCE [LARGE SCALE GENOMIC DNA]</scope>
</reference>
<gene>
    <name evidence="1" type="ORF">A2161_16875</name>
</gene>
<organism evidence="1 2">
    <name type="scientific">Candidatus Schekmanbacteria bacterium RBG_13_48_7</name>
    <dbReference type="NCBI Taxonomy" id="1817878"/>
    <lineage>
        <taxon>Bacteria</taxon>
        <taxon>Candidatus Schekmaniibacteriota</taxon>
    </lineage>
</organism>
<evidence type="ECO:0000313" key="1">
    <source>
        <dbReference type="EMBL" id="OGL48449.1"/>
    </source>
</evidence>
<proteinExistence type="predicted"/>
<sequence length="67" mass="7981">MSTVGYKSVEFTQKYYIWMHTMSGYSGLQIQFLNTRKSFPEHQETTLTSFCELHRDDIHKDPQEVFS</sequence>
<dbReference type="Proteomes" id="UP000179266">
    <property type="component" value="Unassembled WGS sequence"/>
</dbReference>
<evidence type="ECO:0000313" key="2">
    <source>
        <dbReference type="Proteomes" id="UP000179266"/>
    </source>
</evidence>
<name>A0A1F7S3U9_9BACT</name>
<protein>
    <submittedName>
        <fullName evidence="1">Uncharacterized protein</fullName>
    </submittedName>
</protein>
<dbReference type="EMBL" id="MGDD01000037">
    <property type="protein sequence ID" value="OGL48449.1"/>
    <property type="molecule type" value="Genomic_DNA"/>
</dbReference>
<accession>A0A1F7S3U9</accession>